<dbReference type="EC" id="3.6.4.13" evidence="2"/>
<dbReference type="GO" id="GO:0003723">
    <property type="term" value="F:RNA binding"/>
    <property type="evidence" value="ECO:0007669"/>
    <property type="project" value="TreeGrafter"/>
</dbReference>
<name>A0AAD8YLF9_9STRA</name>
<evidence type="ECO:0000256" key="4">
    <source>
        <dbReference type="ARBA" id="ARBA00022801"/>
    </source>
</evidence>
<dbReference type="InterPro" id="IPR014001">
    <property type="entry name" value="Helicase_ATP-bd"/>
</dbReference>
<keyword evidence="11" id="KW-1185">Reference proteome</keyword>
<dbReference type="PROSITE" id="PS00690">
    <property type="entry name" value="DEAH_ATP_HELICASE"/>
    <property type="match status" value="1"/>
</dbReference>
<dbReference type="CDD" id="cd18791">
    <property type="entry name" value="SF2_C_RHA"/>
    <property type="match status" value="1"/>
</dbReference>
<evidence type="ECO:0000259" key="8">
    <source>
        <dbReference type="PROSITE" id="PS51192"/>
    </source>
</evidence>
<dbReference type="InterPro" id="IPR001650">
    <property type="entry name" value="Helicase_C-like"/>
</dbReference>
<keyword evidence="3" id="KW-0547">Nucleotide-binding</keyword>
<evidence type="ECO:0000259" key="9">
    <source>
        <dbReference type="PROSITE" id="PS51194"/>
    </source>
</evidence>
<evidence type="ECO:0000256" key="2">
    <source>
        <dbReference type="ARBA" id="ARBA00012552"/>
    </source>
</evidence>
<evidence type="ECO:0000313" key="11">
    <source>
        <dbReference type="Proteomes" id="UP001224775"/>
    </source>
</evidence>
<dbReference type="SMART" id="SM00847">
    <property type="entry name" value="HA2"/>
    <property type="match status" value="1"/>
</dbReference>
<dbReference type="EMBL" id="JATAAI010000001">
    <property type="protein sequence ID" value="KAK1748553.1"/>
    <property type="molecule type" value="Genomic_DNA"/>
</dbReference>
<dbReference type="Pfam" id="PF00271">
    <property type="entry name" value="Helicase_C"/>
    <property type="match status" value="1"/>
</dbReference>
<dbReference type="InterPro" id="IPR027417">
    <property type="entry name" value="P-loop_NTPase"/>
</dbReference>
<accession>A0AAD8YLF9</accession>
<keyword evidence="5 10" id="KW-0347">Helicase</keyword>
<dbReference type="PANTHER" id="PTHR18934">
    <property type="entry name" value="ATP-DEPENDENT RNA HELICASE"/>
    <property type="match status" value="1"/>
</dbReference>
<dbReference type="Pfam" id="PF21010">
    <property type="entry name" value="HA2_C"/>
    <property type="match status" value="1"/>
</dbReference>
<dbReference type="PROSITE" id="PS51194">
    <property type="entry name" value="HELICASE_CTER"/>
    <property type="match status" value="1"/>
</dbReference>
<dbReference type="SMART" id="SM00487">
    <property type="entry name" value="DEXDc"/>
    <property type="match status" value="1"/>
</dbReference>
<reference evidence="10" key="1">
    <citation type="submission" date="2023-06" db="EMBL/GenBank/DDBJ databases">
        <title>Survivors Of The Sea: Transcriptome response of Skeletonema marinoi to long-term dormancy.</title>
        <authorList>
            <person name="Pinder M.I.M."/>
            <person name="Kourtchenko O."/>
            <person name="Robertson E.K."/>
            <person name="Larsson T."/>
            <person name="Maumus F."/>
            <person name="Osuna-Cruz C.M."/>
            <person name="Vancaester E."/>
            <person name="Stenow R."/>
            <person name="Vandepoele K."/>
            <person name="Ploug H."/>
            <person name="Bruchert V."/>
            <person name="Godhe A."/>
            <person name="Topel M."/>
        </authorList>
    </citation>
    <scope>NUCLEOTIDE SEQUENCE</scope>
    <source>
        <strain evidence="10">R05AC</strain>
    </source>
</reference>
<evidence type="ECO:0000256" key="7">
    <source>
        <dbReference type="ARBA" id="ARBA00047984"/>
    </source>
</evidence>
<dbReference type="Gene3D" id="3.40.50.300">
    <property type="entry name" value="P-loop containing nucleotide triphosphate hydrolases"/>
    <property type="match status" value="2"/>
</dbReference>
<dbReference type="InterPro" id="IPR048333">
    <property type="entry name" value="HA2_WH"/>
</dbReference>
<dbReference type="InterPro" id="IPR002464">
    <property type="entry name" value="DNA/RNA_helicase_DEAH_CS"/>
</dbReference>
<evidence type="ECO:0000313" key="10">
    <source>
        <dbReference type="EMBL" id="KAK1748553.1"/>
    </source>
</evidence>
<keyword evidence="4 10" id="KW-0378">Hydrolase</keyword>
<dbReference type="PROSITE" id="PS51192">
    <property type="entry name" value="HELICASE_ATP_BIND_1"/>
    <property type="match status" value="1"/>
</dbReference>
<evidence type="ECO:0000256" key="6">
    <source>
        <dbReference type="ARBA" id="ARBA00022840"/>
    </source>
</evidence>
<dbReference type="InterPro" id="IPR011709">
    <property type="entry name" value="DEAD-box_helicase_OB_fold"/>
</dbReference>
<evidence type="ECO:0000256" key="1">
    <source>
        <dbReference type="ARBA" id="ARBA00008792"/>
    </source>
</evidence>
<keyword evidence="6" id="KW-0067">ATP-binding</keyword>
<proteinExistence type="inferred from homology"/>
<dbReference type="InterPro" id="IPR007502">
    <property type="entry name" value="Helicase-assoc_dom"/>
</dbReference>
<dbReference type="GO" id="GO:0005524">
    <property type="term" value="F:ATP binding"/>
    <property type="evidence" value="ECO:0007669"/>
    <property type="project" value="UniProtKB-KW"/>
</dbReference>
<feature type="domain" description="Helicase C-terminal" evidence="9">
    <location>
        <begin position="259"/>
        <end position="435"/>
    </location>
</feature>
<protein>
    <recommendedName>
        <fullName evidence="2">RNA helicase</fullName>
        <ecNumber evidence="2">3.6.4.13</ecNumber>
    </recommendedName>
</protein>
<comment type="similarity">
    <text evidence="1">Belongs to the DEAD box helicase family. DEAH subfamily.</text>
</comment>
<dbReference type="Pfam" id="PF00270">
    <property type="entry name" value="DEAD"/>
    <property type="match status" value="1"/>
</dbReference>
<sequence>MSQPILPIAAHRTQILYALEKFGVVIIVGETGCGKSTMLPRYFYENGWADSGDGEDNYREIICTQPRRIAAITLANRVSQELHDSSGTVGYSVRFSSTYNPGTTKIRYVTDGWLLRETLLLDPLLKRCSVLIIDEAHERSLNTDLLLGVVKKIRRVRPDLRLVVCSATLDAEAFLDFFVGKKQRDTESKQRSDEKRTRKRKSRWGRIDDISDATKRVTSSSDAIDTELRNGTIISVDGRQHSVDIMYIKEPVSDYIQSTIEIALQIHDSEIGDGDILCFLPTGEDIDRAVEMADNMQIRGSAVFLPLYSSLSQQVQSQIFLQRSDDELKNKTRRIIFATNIAETSVTVPRIAHVIDCGFAKMPFFDPYSGFDRLIVCPISRASAQQRAGRAGRVRSGKCYRLYSEKDFQNMEVNTAPEIQRCQLSTLIMTIKALGVHNVLSFDLLSMPSSEALSHGLESLSALGAIDDKAELTELGKEMIYFPTDPRVSRMLLASLDMESREGTSPTVSKLIVGDILTVAAALQVKNLFFQPRSERQWRAYDDAISDILDRSGDHLTMVHLFDLCDHSKKILSEDECRERFVNRVALKRALDVRSQLARFLSRRFGGGSNWFGSKRQELVGSNGLDTQERSDAIRKCVCAGYFMNAAKLGNDGCYYTLRGGYAVSISSASVLHRYGESSDYVVFGETFDGSSGGVDVMPCSSISGLWLQQLAPHYWVR</sequence>
<dbReference type="Proteomes" id="UP001224775">
    <property type="component" value="Unassembled WGS sequence"/>
</dbReference>
<comment type="caution">
    <text evidence="10">The sequence shown here is derived from an EMBL/GenBank/DDBJ whole genome shotgun (WGS) entry which is preliminary data.</text>
</comment>
<gene>
    <name evidence="10" type="ORF">QTG54_000492</name>
</gene>
<dbReference type="Pfam" id="PF07717">
    <property type="entry name" value="OB_NTP_bind"/>
    <property type="match status" value="1"/>
</dbReference>
<dbReference type="InterPro" id="IPR011545">
    <property type="entry name" value="DEAD/DEAH_box_helicase_dom"/>
</dbReference>
<evidence type="ECO:0000256" key="5">
    <source>
        <dbReference type="ARBA" id="ARBA00022806"/>
    </source>
</evidence>
<comment type="catalytic activity">
    <reaction evidence="7">
        <text>ATP + H2O = ADP + phosphate + H(+)</text>
        <dbReference type="Rhea" id="RHEA:13065"/>
        <dbReference type="ChEBI" id="CHEBI:15377"/>
        <dbReference type="ChEBI" id="CHEBI:15378"/>
        <dbReference type="ChEBI" id="CHEBI:30616"/>
        <dbReference type="ChEBI" id="CHEBI:43474"/>
        <dbReference type="ChEBI" id="CHEBI:456216"/>
        <dbReference type="EC" id="3.6.4.13"/>
    </reaction>
</comment>
<feature type="domain" description="Helicase ATP-binding" evidence="8">
    <location>
        <begin position="16"/>
        <end position="187"/>
    </location>
</feature>
<evidence type="ECO:0000256" key="3">
    <source>
        <dbReference type="ARBA" id="ARBA00022741"/>
    </source>
</evidence>
<organism evidence="10 11">
    <name type="scientific">Skeletonema marinoi</name>
    <dbReference type="NCBI Taxonomy" id="267567"/>
    <lineage>
        <taxon>Eukaryota</taxon>
        <taxon>Sar</taxon>
        <taxon>Stramenopiles</taxon>
        <taxon>Ochrophyta</taxon>
        <taxon>Bacillariophyta</taxon>
        <taxon>Coscinodiscophyceae</taxon>
        <taxon>Thalassiosirophycidae</taxon>
        <taxon>Thalassiosirales</taxon>
        <taxon>Skeletonemataceae</taxon>
        <taxon>Skeletonema</taxon>
        <taxon>Skeletonema marinoi-dohrnii complex</taxon>
    </lineage>
</organism>
<dbReference type="PANTHER" id="PTHR18934:SF136">
    <property type="entry name" value="ATP-DEPENDENT RNA HELICASE DHX35-RELATED"/>
    <property type="match status" value="1"/>
</dbReference>
<dbReference type="SUPFAM" id="SSF52540">
    <property type="entry name" value="P-loop containing nucleoside triphosphate hydrolases"/>
    <property type="match status" value="1"/>
</dbReference>
<dbReference type="AlphaFoldDB" id="A0AAD8YLF9"/>
<dbReference type="Pfam" id="PF04408">
    <property type="entry name" value="WHD_HA2"/>
    <property type="match status" value="1"/>
</dbReference>
<dbReference type="FunFam" id="3.40.50.300:FF:000578">
    <property type="entry name" value="probable ATP-dependent RNA helicase DHX35"/>
    <property type="match status" value="1"/>
</dbReference>
<dbReference type="GO" id="GO:0003724">
    <property type="term" value="F:RNA helicase activity"/>
    <property type="evidence" value="ECO:0007669"/>
    <property type="project" value="UniProtKB-EC"/>
</dbReference>
<dbReference type="GO" id="GO:0016787">
    <property type="term" value="F:hydrolase activity"/>
    <property type="evidence" value="ECO:0007669"/>
    <property type="project" value="UniProtKB-KW"/>
</dbReference>
<dbReference type="Gene3D" id="1.20.120.1080">
    <property type="match status" value="1"/>
</dbReference>
<dbReference type="SMART" id="SM00490">
    <property type="entry name" value="HELICc"/>
    <property type="match status" value="1"/>
</dbReference>